<dbReference type="PANTHER" id="PTHR42905:SF16">
    <property type="entry name" value="CARBOXYPHOSPHONOENOLPYRUVATE PHOSPHONOMUTASE-LIKE PROTEIN (AFU_ORTHOLOGUE AFUA_5G07230)"/>
    <property type="match status" value="1"/>
</dbReference>
<dbReference type="Gene3D" id="3.20.20.60">
    <property type="entry name" value="Phosphoenolpyruvate-binding domains"/>
    <property type="match status" value="1"/>
</dbReference>
<dbReference type="OrthoDB" id="9780430at2"/>
<organism evidence="1 2">
    <name type="scientific">Deminuibacter soli</name>
    <dbReference type="NCBI Taxonomy" id="2291815"/>
    <lineage>
        <taxon>Bacteria</taxon>
        <taxon>Pseudomonadati</taxon>
        <taxon>Bacteroidota</taxon>
        <taxon>Chitinophagia</taxon>
        <taxon>Chitinophagales</taxon>
        <taxon>Chitinophagaceae</taxon>
        <taxon>Deminuibacter</taxon>
    </lineage>
</organism>
<sequence>MNQYSLFEQLHKQPHPFVIGNAWNAHSAKLFAQNGYQAIATSSGAVANTLGYGDGEAISFNDLLFVVKHIVQSVTLPVSVDMERGYGSSVTGIVHNLQQLHELGVAGINLEDSTNEKTLDDCTAFAYKLSDIRNRLEKQNIPLYINARTDAFLVDHPDALAITLERAKVYESAGASGLFVPFTTNIHHIQAITAATTLPVNVLYNAAMPSFAELTAAGVKRISLGMSAFRATYAHAATWMQQIKTTYTP</sequence>
<name>A0A3E1NI89_9BACT</name>
<dbReference type="PANTHER" id="PTHR42905">
    <property type="entry name" value="PHOSPHOENOLPYRUVATE CARBOXYLASE"/>
    <property type="match status" value="1"/>
</dbReference>
<dbReference type="Pfam" id="PF13714">
    <property type="entry name" value="PEP_mutase"/>
    <property type="match status" value="1"/>
</dbReference>
<gene>
    <name evidence="1" type="ORF">DXN05_13080</name>
</gene>
<proteinExistence type="predicted"/>
<keyword evidence="1" id="KW-0670">Pyruvate</keyword>
<dbReference type="Proteomes" id="UP000261284">
    <property type="component" value="Unassembled WGS sequence"/>
</dbReference>
<evidence type="ECO:0000313" key="1">
    <source>
        <dbReference type="EMBL" id="RFM27640.1"/>
    </source>
</evidence>
<dbReference type="CDD" id="cd00377">
    <property type="entry name" value="ICL_PEPM"/>
    <property type="match status" value="1"/>
</dbReference>
<evidence type="ECO:0000313" key="2">
    <source>
        <dbReference type="Proteomes" id="UP000261284"/>
    </source>
</evidence>
<dbReference type="GO" id="GO:0016829">
    <property type="term" value="F:lyase activity"/>
    <property type="evidence" value="ECO:0007669"/>
    <property type="project" value="UniProtKB-KW"/>
</dbReference>
<dbReference type="InterPro" id="IPR015813">
    <property type="entry name" value="Pyrv/PenolPyrv_kinase-like_dom"/>
</dbReference>
<reference evidence="1 2" key="1">
    <citation type="submission" date="2018-08" db="EMBL/GenBank/DDBJ databases">
        <title>Chitinophagaceae sp. K23C18032701, a novel bacterium isolated from forest soil.</title>
        <authorList>
            <person name="Wang C."/>
        </authorList>
    </citation>
    <scope>NUCLEOTIDE SEQUENCE [LARGE SCALE GENOMIC DNA]</scope>
    <source>
        <strain evidence="1 2">K23C18032701</strain>
    </source>
</reference>
<dbReference type="InterPro" id="IPR040442">
    <property type="entry name" value="Pyrv_kinase-like_dom_sf"/>
</dbReference>
<dbReference type="AlphaFoldDB" id="A0A3E1NI89"/>
<dbReference type="InterPro" id="IPR039556">
    <property type="entry name" value="ICL/PEPM"/>
</dbReference>
<comment type="caution">
    <text evidence="1">The sequence shown here is derived from an EMBL/GenBank/DDBJ whole genome shotgun (WGS) entry which is preliminary data.</text>
</comment>
<keyword evidence="2" id="KW-1185">Reference proteome</keyword>
<dbReference type="EMBL" id="QTJU01000004">
    <property type="protein sequence ID" value="RFM27640.1"/>
    <property type="molecule type" value="Genomic_DNA"/>
</dbReference>
<dbReference type="RefSeq" id="WP_116847718.1">
    <property type="nucleotide sequence ID" value="NZ_QTJU01000004.1"/>
</dbReference>
<accession>A0A3E1NI89</accession>
<dbReference type="SUPFAM" id="SSF51621">
    <property type="entry name" value="Phosphoenolpyruvate/pyruvate domain"/>
    <property type="match status" value="1"/>
</dbReference>
<protein>
    <submittedName>
        <fullName evidence="1">Isocitrate lyase/phosphoenolpyruvate mutase family protein</fullName>
    </submittedName>
</protein>
<keyword evidence="1" id="KW-0456">Lyase</keyword>